<dbReference type="NCBIfam" id="TIGR01725">
    <property type="entry name" value="phge_HK97_gp10"/>
    <property type="match status" value="1"/>
</dbReference>
<protein>
    <recommendedName>
        <fullName evidence="3">HK97 gp10 family phage protein</fullName>
    </recommendedName>
</protein>
<evidence type="ECO:0000313" key="2">
    <source>
        <dbReference type="Proteomes" id="UP000070452"/>
    </source>
</evidence>
<comment type="caution">
    <text evidence="1">The sequence shown here is derived from an EMBL/GenBank/DDBJ whole genome shotgun (WGS) entry which is preliminary data.</text>
</comment>
<name>A0A132P9A2_ENTFC</name>
<dbReference type="InterPro" id="IPR010064">
    <property type="entry name" value="HK97-gp10_tail"/>
</dbReference>
<reference evidence="1 2" key="1">
    <citation type="submission" date="2016-01" db="EMBL/GenBank/DDBJ databases">
        <title>Molecular Mechanisms for transfer of large genomic segments between Enterococcus faecium strains.</title>
        <authorList>
            <person name="Garcia-Solache M.A."/>
            <person name="Lebreton F."/>
            <person name="Mclaughlin R.E."/>
            <person name="Whiteaker J.D."/>
            <person name="Gilmore M.S."/>
            <person name="Rice L.B."/>
        </authorList>
    </citation>
    <scope>NUCLEOTIDE SEQUENCE [LARGE SCALE GENOMIC DNA]</scope>
    <source>
        <strain evidence="1 2">D344RRF x C68</strain>
    </source>
</reference>
<sequence length="121" mass="13982">MPSNKNGFSEISDYLGNLSKVDPKKLSLESLEEAANFYLKQLLPNIPKSLLKKKHMRDQIKVVVEDNAVKVQFEGTAFYWRFAENGTTKQRAQHFASGTYEQNKEKIEEIMTKKILDLWEG</sequence>
<proteinExistence type="predicted"/>
<dbReference type="RefSeq" id="WP_002317984.1">
    <property type="nucleotide sequence ID" value="NZ_CP116514.1"/>
</dbReference>
<accession>A0A132P9A2</accession>
<dbReference type="Pfam" id="PF04883">
    <property type="entry name" value="HK97-gp10_like"/>
    <property type="match status" value="1"/>
</dbReference>
<gene>
    <name evidence="1" type="ORF">AWT83_10680</name>
</gene>
<dbReference type="EMBL" id="LRHK01000001">
    <property type="protein sequence ID" value="KWX18909.1"/>
    <property type="molecule type" value="Genomic_DNA"/>
</dbReference>
<evidence type="ECO:0000313" key="1">
    <source>
        <dbReference type="EMBL" id="KWX18909.1"/>
    </source>
</evidence>
<evidence type="ECO:0008006" key="3">
    <source>
        <dbReference type="Google" id="ProtNLM"/>
    </source>
</evidence>
<dbReference type="AlphaFoldDB" id="A0A132P9A2"/>
<dbReference type="Proteomes" id="UP000070452">
    <property type="component" value="Unassembled WGS sequence"/>
</dbReference>
<organism evidence="1 2">
    <name type="scientific">Enterococcus faecium</name>
    <name type="common">Streptococcus faecium</name>
    <dbReference type="NCBI Taxonomy" id="1352"/>
    <lineage>
        <taxon>Bacteria</taxon>
        <taxon>Bacillati</taxon>
        <taxon>Bacillota</taxon>
        <taxon>Bacilli</taxon>
        <taxon>Lactobacillales</taxon>
        <taxon>Enterococcaceae</taxon>
        <taxon>Enterococcus</taxon>
    </lineage>
</organism>